<accession>A0AAV9XYB0</accession>
<protein>
    <submittedName>
        <fullName evidence="1">Uncharacterized protein</fullName>
    </submittedName>
</protein>
<sequence>MRKLYIIGNILILIQVFIVLTLLNTLTIASTYAPNYREIRVVKRKLPVRPAPSRFRGELLSDGSILWYKNILTKSGNWSGWRPVSVNQVPANLVKQMAARAPKIVRIPQTSLEKERRVIRSPVGAIPEESGHGMVLLPEEQEEYEDIEEAISGIEQELPSPQFHTDTIPSTGKEYSWVELPSESSPLSLKPLGEQQKSQARTYNLQAAQVQRAPPMTKQIPSQLTKIRRVQAAGPVKQSQRPYGVYRTGEQNDMAMYFEDKQAPPLTSITGKQVPGGLFSKIAQGIKSLAPHDIPIPTIEATHKGAIPRVSEYDLTRMQWKFFASQYNPRLDNVRIIKKTPPLGLKLSKTVTECRRNMYSSFLSQYITVSGINYSKKLRRNMILLVVREIKQWCNGMMTNWYHQLQKMGYRVPTTKEFMR</sequence>
<dbReference type="AlphaFoldDB" id="A0AAV9XYB0"/>
<dbReference type="EMBL" id="JAWDEY010000012">
    <property type="protein sequence ID" value="KAK6589499.1"/>
    <property type="molecule type" value="Genomic_DNA"/>
</dbReference>
<evidence type="ECO:0000313" key="2">
    <source>
        <dbReference type="Proteomes" id="UP001311799"/>
    </source>
</evidence>
<comment type="caution">
    <text evidence="1">The sequence shown here is derived from an EMBL/GenBank/DDBJ whole genome shotgun (WGS) entry which is preliminary data.</text>
</comment>
<evidence type="ECO:0000313" key="1">
    <source>
        <dbReference type="EMBL" id="KAK6589499.1"/>
    </source>
</evidence>
<name>A0AAV9XYB0_9CRYT</name>
<reference evidence="1 2" key="1">
    <citation type="submission" date="2023-10" db="EMBL/GenBank/DDBJ databases">
        <title>Comparative genomics analysis reveals potential genetic determinants of host preference in Cryptosporidium xiaoi.</title>
        <authorList>
            <person name="Xiao L."/>
            <person name="Li J."/>
        </authorList>
    </citation>
    <scope>NUCLEOTIDE SEQUENCE [LARGE SCALE GENOMIC DNA]</scope>
    <source>
        <strain evidence="1 2">52996</strain>
    </source>
</reference>
<organism evidence="1 2">
    <name type="scientific">Cryptosporidium xiaoi</name>
    <dbReference type="NCBI Taxonomy" id="659607"/>
    <lineage>
        <taxon>Eukaryota</taxon>
        <taxon>Sar</taxon>
        <taxon>Alveolata</taxon>
        <taxon>Apicomplexa</taxon>
        <taxon>Conoidasida</taxon>
        <taxon>Coccidia</taxon>
        <taxon>Eucoccidiorida</taxon>
        <taxon>Eimeriorina</taxon>
        <taxon>Cryptosporidiidae</taxon>
        <taxon>Cryptosporidium</taxon>
    </lineage>
</organism>
<keyword evidence="2" id="KW-1185">Reference proteome</keyword>
<dbReference type="Proteomes" id="UP001311799">
    <property type="component" value="Unassembled WGS sequence"/>
</dbReference>
<gene>
    <name evidence="1" type="ORF">RS030_203158</name>
</gene>
<proteinExistence type="predicted"/>